<evidence type="ECO:0008006" key="3">
    <source>
        <dbReference type="Google" id="ProtNLM"/>
    </source>
</evidence>
<dbReference type="SUPFAM" id="SSF48452">
    <property type="entry name" value="TPR-like"/>
    <property type="match status" value="1"/>
</dbReference>
<dbReference type="InterPro" id="IPR011990">
    <property type="entry name" value="TPR-like_helical_dom_sf"/>
</dbReference>
<protein>
    <recommendedName>
        <fullName evidence="3">Tetratricopeptide repeat-containing protein</fullName>
    </recommendedName>
</protein>
<dbReference type="EMBL" id="FQUO01000001">
    <property type="protein sequence ID" value="SHE29220.1"/>
    <property type="molecule type" value="Genomic_DNA"/>
</dbReference>
<keyword evidence="2" id="KW-1185">Reference proteome</keyword>
<organism evidence="1 2">
    <name type="scientific">Cnuella takakiae</name>
    <dbReference type="NCBI Taxonomy" id="1302690"/>
    <lineage>
        <taxon>Bacteria</taxon>
        <taxon>Pseudomonadati</taxon>
        <taxon>Bacteroidota</taxon>
        <taxon>Chitinophagia</taxon>
        <taxon>Chitinophagales</taxon>
        <taxon>Chitinophagaceae</taxon>
        <taxon>Cnuella</taxon>
    </lineage>
</organism>
<evidence type="ECO:0000313" key="2">
    <source>
        <dbReference type="Proteomes" id="UP000184368"/>
    </source>
</evidence>
<dbReference type="AlphaFoldDB" id="A0A1M4SAK0"/>
<evidence type="ECO:0000313" key="1">
    <source>
        <dbReference type="EMBL" id="SHE29220.1"/>
    </source>
</evidence>
<accession>A0A1M4SAK0</accession>
<sequence>MNMKLNNWSEQGFLFFSVLMLVLGIPYGVPAFAQTVLPDSITVSTTAVVELVFAAPSQGEVENGEGFYSIKGGSRTSLLISARKDAAPVRTLVVREGGRTHRFTLVFKQDAAAARHDYSNLQSPATKPQNQILTGSKDATLVIGDRRPNSKEKALLDQWLLEGNNFYNLKQWDSAKLRFTWMLPYKGKQLQVAQQKLKEIAAIQQNQVLEKEQRYLKAMDSARNLVQVKRFKDAEVAVLRALYYKPGDTEGQQLLAELKPLVAKQRQEETNIEVQEYLRKADLAIKAKRFLEAEEQLLAALRIDPSQIIAAKKLKELGDKPRAERYQLSRQRGDSLYKAGSWDAARREYELAAQAKIKDSYVQTQLKKVNQQQRLALQQVQYQQAISNGDIALKNGNLDGATSEYQRANRIFPDSVHPKKQLTFIIQQRKGQQVKQTVKANR</sequence>
<reference evidence="1 2" key="1">
    <citation type="submission" date="2016-11" db="EMBL/GenBank/DDBJ databases">
        <authorList>
            <person name="Jaros S."/>
            <person name="Januszkiewicz K."/>
            <person name="Wedrychowicz H."/>
        </authorList>
    </citation>
    <scope>NUCLEOTIDE SEQUENCE [LARGE SCALE GENOMIC DNA]</scope>
    <source>
        <strain evidence="1 2">DSM 26897</strain>
    </source>
</reference>
<dbReference type="Gene3D" id="1.25.40.10">
    <property type="entry name" value="Tetratricopeptide repeat domain"/>
    <property type="match status" value="1"/>
</dbReference>
<dbReference type="Proteomes" id="UP000184368">
    <property type="component" value="Unassembled WGS sequence"/>
</dbReference>
<dbReference type="STRING" id="1302690.BUE76_23110"/>
<gene>
    <name evidence="1" type="ORF">SAMN05444008_10149</name>
</gene>
<name>A0A1M4SAK0_9BACT</name>
<proteinExistence type="predicted"/>